<dbReference type="PROSITE" id="PS50928">
    <property type="entry name" value="ABC_TM1"/>
    <property type="match status" value="1"/>
</dbReference>
<evidence type="ECO:0000256" key="2">
    <source>
        <dbReference type="ARBA" id="ARBA00022448"/>
    </source>
</evidence>
<dbReference type="Pfam" id="PF19300">
    <property type="entry name" value="BPD_transp_1_N"/>
    <property type="match status" value="1"/>
</dbReference>
<evidence type="ECO:0000256" key="5">
    <source>
        <dbReference type="ARBA" id="ARBA00022989"/>
    </source>
</evidence>
<keyword evidence="2 7" id="KW-0813">Transport</keyword>
<comment type="subcellular location">
    <subcellularLocation>
        <location evidence="1 7">Cell membrane</location>
        <topology evidence="1 7">Multi-pass membrane protein</topology>
    </subcellularLocation>
</comment>
<accession>A0ABT3HEE9</accession>
<name>A0ABT3HEE9_9HYPH</name>
<evidence type="ECO:0000313" key="9">
    <source>
        <dbReference type="EMBL" id="MCW2308775.1"/>
    </source>
</evidence>
<gene>
    <name evidence="9" type="ORF">M2319_003124</name>
</gene>
<dbReference type="PANTHER" id="PTHR43163">
    <property type="entry name" value="DIPEPTIDE TRANSPORT SYSTEM PERMEASE PROTEIN DPPB-RELATED"/>
    <property type="match status" value="1"/>
</dbReference>
<dbReference type="Pfam" id="PF00528">
    <property type="entry name" value="BPD_transp_1"/>
    <property type="match status" value="1"/>
</dbReference>
<proteinExistence type="inferred from homology"/>
<keyword evidence="4 7" id="KW-0812">Transmembrane</keyword>
<evidence type="ECO:0000256" key="6">
    <source>
        <dbReference type="ARBA" id="ARBA00023136"/>
    </source>
</evidence>
<evidence type="ECO:0000313" key="10">
    <source>
        <dbReference type="Proteomes" id="UP001209755"/>
    </source>
</evidence>
<comment type="caution">
    <text evidence="9">The sequence shown here is derived from an EMBL/GenBank/DDBJ whole genome shotgun (WGS) entry which is preliminary data.</text>
</comment>
<feature type="transmembrane region" description="Helical" evidence="7">
    <location>
        <begin position="177"/>
        <end position="197"/>
    </location>
</feature>
<protein>
    <submittedName>
        <fullName evidence="9">Peptide/nickel transport system permease protein</fullName>
    </submittedName>
</protein>
<comment type="similarity">
    <text evidence="7">Belongs to the binding-protein-dependent transport system permease family.</text>
</comment>
<organism evidence="9 10">
    <name type="scientific">Rhodobium gokarnense</name>
    <dbReference type="NCBI Taxonomy" id="364296"/>
    <lineage>
        <taxon>Bacteria</taxon>
        <taxon>Pseudomonadati</taxon>
        <taxon>Pseudomonadota</taxon>
        <taxon>Alphaproteobacteria</taxon>
        <taxon>Hyphomicrobiales</taxon>
        <taxon>Rhodobiaceae</taxon>
        <taxon>Rhodobium</taxon>
    </lineage>
</organism>
<feature type="transmembrane region" description="Helical" evidence="7">
    <location>
        <begin position="285"/>
        <end position="304"/>
    </location>
</feature>
<dbReference type="CDD" id="cd06261">
    <property type="entry name" value="TM_PBP2"/>
    <property type="match status" value="1"/>
</dbReference>
<dbReference type="EMBL" id="JAOQNS010000009">
    <property type="protein sequence ID" value="MCW2308775.1"/>
    <property type="molecule type" value="Genomic_DNA"/>
</dbReference>
<dbReference type="RefSeq" id="WP_264602382.1">
    <property type="nucleotide sequence ID" value="NZ_JAOQNS010000009.1"/>
</dbReference>
<evidence type="ECO:0000256" key="7">
    <source>
        <dbReference type="RuleBase" id="RU363032"/>
    </source>
</evidence>
<dbReference type="SUPFAM" id="SSF161098">
    <property type="entry name" value="MetI-like"/>
    <property type="match status" value="1"/>
</dbReference>
<dbReference type="InterPro" id="IPR035906">
    <property type="entry name" value="MetI-like_sf"/>
</dbReference>
<dbReference type="InterPro" id="IPR000515">
    <property type="entry name" value="MetI-like"/>
</dbReference>
<evidence type="ECO:0000259" key="8">
    <source>
        <dbReference type="PROSITE" id="PS50928"/>
    </source>
</evidence>
<dbReference type="PANTHER" id="PTHR43163:SF6">
    <property type="entry name" value="DIPEPTIDE TRANSPORT SYSTEM PERMEASE PROTEIN DPPB-RELATED"/>
    <property type="match status" value="1"/>
</dbReference>
<keyword evidence="6 7" id="KW-0472">Membrane</keyword>
<sequence length="318" mass="33743">MTRFLLRRLAVMLATVLVASLVVFTVLEVLPGDPAEVMLGVGAEPETVAALRHDLGLDRPAPERYLSWIAGMAIGDFGTSYTYGVPVSELILERAVVSLPLALLAILLSTAIAIPLGVTAAARRGSAVDAAVMGFAQIGVAVPNFWLGLLFIMLFAVTLRWLPAGGFAGWEAGPGPALASLTLPAVALALPQAAILARVTRSAVLETLGEDYVRTARAKGLTRQAALWRHAVRNALIPVVTIMGLQFSFLIAGTIIIESVFTLPGLGRLIFQAIAQRDLIVVKNVIVLLAISVIVVNFLVDLAYGALDPRLRSLVDDR</sequence>
<dbReference type="Proteomes" id="UP001209755">
    <property type="component" value="Unassembled WGS sequence"/>
</dbReference>
<keyword evidence="5 7" id="KW-1133">Transmembrane helix</keyword>
<keyword evidence="10" id="KW-1185">Reference proteome</keyword>
<feature type="transmembrane region" description="Helical" evidence="7">
    <location>
        <begin position="95"/>
        <end position="118"/>
    </location>
</feature>
<evidence type="ECO:0000256" key="1">
    <source>
        <dbReference type="ARBA" id="ARBA00004651"/>
    </source>
</evidence>
<feature type="transmembrane region" description="Helical" evidence="7">
    <location>
        <begin position="9"/>
        <end position="30"/>
    </location>
</feature>
<reference evidence="10" key="1">
    <citation type="submission" date="2023-07" db="EMBL/GenBank/DDBJ databases">
        <title>Genome sequencing of Purple Non-Sulfur Bacteria from various extreme environments.</title>
        <authorList>
            <person name="Mayer M."/>
        </authorList>
    </citation>
    <scope>NUCLEOTIDE SEQUENCE [LARGE SCALE GENOMIC DNA]</scope>
    <source>
        <strain evidence="10">DSM 17935</strain>
    </source>
</reference>
<keyword evidence="3" id="KW-1003">Cell membrane</keyword>
<dbReference type="InterPro" id="IPR045621">
    <property type="entry name" value="BPD_transp_1_N"/>
</dbReference>
<evidence type="ECO:0000256" key="4">
    <source>
        <dbReference type="ARBA" id="ARBA00022692"/>
    </source>
</evidence>
<feature type="transmembrane region" description="Helical" evidence="7">
    <location>
        <begin position="130"/>
        <end position="157"/>
    </location>
</feature>
<dbReference type="Gene3D" id="1.10.3720.10">
    <property type="entry name" value="MetI-like"/>
    <property type="match status" value="1"/>
</dbReference>
<evidence type="ECO:0000256" key="3">
    <source>
        <dbReference type="ARBA" id="ARBA00022475"/>
    </source>
</evidence>
<feature type="domain" description="ABC transmembrane type-1" evidence="8">
    <location>
        <begin position="95"/>
        <end position="300"/>
    </location>
</feature>
<feature type="transmembrane region" description="Helical" evidence="7">
    <location>
        <begin position="235"/>
        <end position="257"/>
    </location>
</feature>